<sequence length="950" mass="104070">MPNLGPSIRRDSLPDDRDKRRFDALHYALAAAAVILGILAIIFIVEILSLHRDNDAFLNRVTATMSVRSANAKPWQNLDWRHYVLAATTILFLILFIIFVSLYATYNPKSSAFLVVGNVAQQSAKFSNLAYSDQDVQNELRGILSKKYNLDSFNMEVSDGVASAVYSVRGTVKQSDMAKTVQSSKTISNPKTTTGSAVLEACNVAVPICPQSTVSPASSQATSTVKPPPISNGYCAGYSVVRDILIVFDMDVAVYSDADAKSNTIRTIAKQLAAGVTFPSTQVFIAAVASGNVVSISQSWITDSATLTADIEKAISVENQAVSTILPFKTINDYAMDALQSRPATAQQVIVITDKLLNDVSCVDLRNYGVYFGLIGIGAKRAQAYTNYVDKAIIYDSWAAVSQADPMATLVCSYYSSPKKRLEGFGVVGDASNNPRCETIDILIAFDTSESLSRIILKKYRSFAEQFVAQYKYEDDLFTRIAIMTFNSDVSKVLDFNANLTVIDNAIESVAYTGGLTDVTKMLKTANDYFLQHGVASRGKVLLLLSDATPTLDSFDDEIAAGQTLAKNGVSVFFNNYETYSPDIQKKLEKVTDPRNIFTDLSPDTLNALTQRILVVYPCPVPKCVTAYFAVEFSEPTSNVLVQNLQTVLKIADQDAALQSGAESYQLISYNENHTQFKPDNTTLAGFKAYVQSLIDDDVKRKQLIQGNTRLDMAINDISAVLYHQATINKRATSNILFFGQANNGVLDPNVSIDVKKKQLQDASAVLRAVTTGIYVVDDSRNPTLFGEDLWTSVTGSNNIVALGGDVIGNLTNNTDYFVNWSKMSCELPKIESCKSKPIDMAIIFDLPNRNDALVNYTAKFASQFSTENDAHMAMLAYGINPTMFLTDLGAHNAQDLQDSIVKLEEWRNGSLFQTTPAPAPTQAFLDALTQNIHQAYTVQPSTINRYSFL</sequence>
<keyword evidence="1" id="KW-0472">Membrane</keyword>
<accession>A0A8S1F155</accession>
<dbReference type="Gene3D" id="3.40.50.410">
    <property type="entry name" value="von Willebrand factor, type A domain"/>
    <property type="match status" value="1"/>
</dbReference>
<organism evidence="3 4">
    <name type="scientific">Caenorhabditis bovis</name>
    <dbReference type="NCBI Taxonomy" id="2654633"/>
    <lineage>
        <taxon>Eukaryota</taxon>
        <taxon>Metazoa</taxon>
        <taxon>Ecdysozoa</taxon>
        <taxon>Nematoda</taxon>
        <taxon>Chromadorea</taxon>
        <taxon>Rhabditida</taxon>
        <taxon>Rhabditina</taxon>
        <taxon>Rhabditomorpha</taxon>
        <taxon>Rhabditoidea</taxon>
        <taxon>Rhabditidae</taxon>
        <taxon>Peloderinae</taxon>
        <taxon>Caenorhabditis</taxon>
    </lineage>
</organism>
<evidence type="ECO:0000256" key="1">
    <source>
        <dbReference type="SAM" id="Phobius"/>
    </source>
</evidence>
<protein>
    <recommendedName>
        <fullName evidence="2">VWFA domain-containing protein</fullName>
    </recommendedName>
</protein>
<feature type="domain" description="VWFA" evidence="2">
    <location>
        <begin position="441"/>
        <end position="613"/>
    </location>
</feature>
<name>A0A8S1F155_9PELO</name>
<dbReference type="Proteomes" id="UP000494206">
    <property type="component" value="Unassembled WGS sequence"/>
</dbReference>
<comment type="caution">
    <text evidence="3">The sequence shown here is derived from an EMBL/GenBank/DDBJ whole genome shotgun (WGS) entry which is preliminary data.</text>
</comment>
<dbReference type="SUPFAM" id="SSF53300">
    <property type="entry name" value="vWA-like"/>
    <property type="match status" value="1"/>
</dbReference>
<dbReference type="Pfam" id="PF00092">
    <property type="entry name" value="VWA"/>
    <property type="match status" value="1"/>
</dbReference>
<feature type="transmembrane region" description="Helical" evidence="1">
    <location>
        <begin position="83"/>
        <end position="106"/>
    </location>
</feature>
<dbReference type="PROSITE" id="PS50234">
    <property type="entry name" value="VWFA"/>
    <property type="match status" value="1"/>
</dbReference>
<keyword evidence="1" id="KW-0812">Transmembrane</keyword>
<reference evidence="3 4" key="1">
    <citation type="submission" date="2020-04" db="EMBL/GenBank/DDBJ databases">
        <authorList>
            <person name="Laetsch R D."/>
            <person name="Stevens L."/>
            <person name="Kumar S."/>
            <person name="Blaxter L. M."/>
        </authorList>
    </citation>
    <scope>NUCLEOTIDE SEQUENCE [LARGE SCALE GENOMIC DNA]</scope>
</reference>
<keyword evidence="1" id="KW-1133">Transmembrane helix</keyword>
<evidence type="ECO:0000313" key="3">
    <source>
        <dbReference type="EMBL" id="CAB3405444.1"/>
    </source>
</evidence>
<dbReference type="InterPro" id="IPR002035">
    <property type="entry name" value="VWF_A"/>
</dbReference>
<dbReference type="InterPro" id="IPR050525">
    <property type="entry name" value="ECM_Assembly_Org"/>
</dbReference>
<dbReference type="PANTHER" id="PTHR24020">
    <property type="entry name" value="COLLAGEN ALPHA"/>
    <property type="match status" value="1"/>
</dbReference>
<dbReference type="InterPro" id="IPR036465">
    <property type="entry name" value="vWFA_dom_sf"/>
</dbReference>
<evidence type="ECO:0000259" key="2">
    <source>
        <dbReference type="PROSITE" id="PS50234"/>
    </source>
</evidence>
<dbReference type="PANTHER" id="PTHR24020:SF20">
    <property type="entry name" value="PH DOMAIN-CONTAINING PROTEIN"/>
    <property type="match status" value="1"/>
</dbReference>
<dbReference type="OrthoDB" id="6132182at2759"/>
<keyword evidence="4" id="KW-1185">Reference proteome</keyword>
<evidence type="ECO:0000313" key="4">
    <source>
        <dbReference type="Proteomes" id="UP000494206"/>
    </source>
</evidence>
<dbReference type="CDD" id="cd00198">
    <property type="entry name" value="vWFA"/>
    <property type="match status" value="1"/>
</dbReference>
<proteinExistence type="predicted"/>
<feature type="transmembrane region" description="Helical" evidence="1">
    <location>
        <begin position="24"/>
        <end position="50"/>
    </location>
</feature>
<dbReference type="SMART" id="SM00327">
    <property type="entry name" value="VWA"/>
    <property type="match status" value="1"/>
</dbReference>
<dbReference type="AlphaFoldDB" id="A0A8S1F155"/>
<dbReference type="EMBL" id="CADEPM010000004">
    <property type="protein sequence ID" value="CAB3405444.1"/>
    <property type="molecule type" value="Genomic_DNA"/>
</dbReference>
<gene>
    <name evidence="3" type="ORF">CBOVIS_LOCUS7641</name>
</gene>